<protein>
    <submittedName>
        <fullName evidence="2">Uncharacterized protein</fullName>
    </submittedName>
</protein>
<keyword evidence="3" id="KW-1185">Reference proteome</keyword>
<feature type="non-terminal residue" evidence="2">
    <location>
        <position position="1"/>
    </location>
</feature>
<accession>A0ABN9FA31</accession>
<dbReference type="EMBL" id="CATNWA010016569">
    <property type="protein sequence ID" value="CAI9593687.1"/>
    <property type="molecule type" value="Genomic_DNA"/>
</dbReference>
<proteinExistence type="predicted"/>
<reference evidence="2" key="1">
    <citation type="submission" date="2023-05" db="EMBL/GenBank/DDBJ databases">
        <authorList>
            <person name="Stuckert A."/>
        </authorList>
    </citation>
    <scope>NUCLEOTIDE SEQUENCE</scope>
</reference>
<name>A0ABN9FA31_9NEOB</name>
<sequence length="87" mass="9768">ELVVLISQPVSFCACDNRSPHRDKNRKGECHQHTEDHQYGSKSFNERSHSYSKATFQSLTGPLHQASGTYLMKGSCESLKHCLAVTM</sequence>
<evidence type="ECO:0000313" key="2">
    <source>
        <dbReference type="EMBL" id="CAI9593687.1"/>
    </source>
</evidence>
<comment type="caution">
    <text evidence="2">The sequence shown here is derived from an EMBL/GenBank/DDBJ whole genome shotgun (WGS) entry which is preliminary data.</text>
</comment>
<gene>
    <name evidence="2" type="ORF">SPARVUS_LOCUS11605742</name>
</gene>
<evidence type="ECO:0000313" key="3">
    <source>
        <dbReference type="Proteomes" id="UP001162483"/>
    </source>
</evidence>
<feature type="region of interest" description="Disordered" evidence="1">
    <location>
        <begin position="18"/>
        <end position="44"/>
    </location>
</feature>
<dbReference type="Proteomes" id="UP001162483">
    <property type="component" value="Unassembled WGS sequence"/>
</dbReference>
<organism evidence="2 3">
    <name type="scientific">Staurois parvus</name>
    <dbReference type="NCBI Taxonomy" id="386267"/>
    <lineage>
        <taxon>Eukaryota</taxon>
        <taxon>Metazoa</taxon>
        <taxon>Chordata</taxon>
        <taxon>Craniata</taxon>
        <taxon>Vertebrata</taxon>
        <taxon>Euteleostomi</taxon>
        <taxon>Amphibia</taxon>
        <taxon>Batrachia</taxon>
        <taxon>Anura</taxon>
        <taxon>Neobatrachia</taxon>
        <taxon>Ranoidea</taxon>
        <taxon>Ranidae</taxon>
        <taxon>Staurois</taxon>
    </lineage>
</organism>
<evidence type="ECO:0000256" key="1">
    <source>
        <dbReference type="SAM" id="MobiDB-lite"/>
    </source>
</evidence>